<dbReference type="GO" id="GO:0016020">
    <property type="term" value="C:membrane"/>
    <property type="evidence" value="ECO:0007669"/>
    <property type="project" value="InterPro"/>
</dbReference>
<name>A0A1H6FCC8_9GAMM</name>
<dbReference type="AlphaFoldDB" id="A0A1H6FCC8"/>
<evidence type="ECO:0000313" key="4">
    <source>
        <dbReference type="EMBL" id="SEH06806.1"/>
    </source>
</evidence>
<reference evidence="4 5" key="1">
    <citation type="submission" date="2016-10" db="EMBL/GenBank/DDBJ databases">
        <authorList>
            <person name="de Groot N.N."/>
        </authorList>
    </citation>
    <scope>NUCLEOTIDE SEQUENCE [LARGE SCALE GENOMIC DNA]</scope>
    <source>
        <strain evidence="4">MBHS1</strain>
    </source>
</reference>
<dbReference type="OrthoDB" id="9765776at2"/>
<gene>
    <name evidence="4" type="primary">mcpB_3</name>
    <name evidence="3" type="synonym">mcpB_1</name>
    <name evidence="3" type="ORF">MBHS_00985</name>
    <name evidence="4" type="ORF">MBHS_02672</name>
</gene>
<accession>A0A1H6FCC8</accession>
<dbReference type="SUPFAM" id="SSF158472">
    <property type="entry name" value="HAMP domain-like"/>
    <property type="match status" value="1"/>
</dbReference>
<dbReference type="InterPro" id="IPR003660">
    <property type="entry name" value="HAMP_dom"/>
</dbReference>
<keyword evidence="1" id="KW-0472">Membrane</keyword>
<protein>
    <submittedName>
        <fullName evidence="4">Methyl-accepting chemotaxis protein McpB</fullName>
    </submittedName>
</protein>
<sequence length="208" mass="23939">MKFLFKDNLKHTMGFYFLLIILASLLVGIEFILDIQDAQLKQALLKNILEYSQQKISFEQAFEPLVELRNKAILMFIIIMAIMIIMSNMFISNITNPLQHMIEVSKKISEGDLTQTIEIDEKNELSELGGVINEMSANLQEISLLSKNVASCYHQLFNDSEILNEKSNYTHEEIQQLIKEILQVNNNFALLDSFIQCFNFSSTELCTD</sequence>
<dbReference type="EMBL" id="FMSV02000159">
    <property type="protein sequence ID" value="SEH05132.1"/>
    <property type="molecule type" value="Genomic_DNA"/>
</dbReference>
<dbReference type="CDD" id="cd06225">
    <property type="entry name" value="HAMP"/>
    <property type="match status" value="1"/>
</dbReference>
<evidence type="ECO:0000313" key="3">
    <source>
        <dbReference type="EMBL" id="SEH05132.1"/>
    </source>
</evidence>
<dbReference type="RefSeq" id="WP_103919108.1">
    <property type="nucleotide sequence ID" value="NZ_FMSV02000159.1"/>
</dbReference>
<feature type="transmembrane region" description="Helical" evidence="1">
    <location>
        <begin position="12"/>
        <end position="33"/>
    </location>
</feature>
<dbReference type="GO" id="GO:0007165">
    <property type="term" value="P:signal transduction"/>
    <property type="evidence" value="ECO:0007669"/>
    <property type="project" value="InterPro"/>
</dbReference>
<evidence type="ECO:0000256" key="1">
    <source>
        <dbReference type="SAM" id="Phobius"/>
    </source>
</evidence>
<keyword evidence="5" id="KW-1185">Reference proteome</keyword>
<dbReference type="PROSITE" id="PS50885">
    <property type="entry name" value="HAMP"/>
    <property type="match status" value="1"/>
</dbReference>
<proteinExistence type="predicted"/>
<feature type="transmembrane region" description="Helical" evidence="1">
    <location>
        <begin position="72"/>
        <end position="91"/>
    </location>
</feature>
<dbReference type="PANTHER" id="PTHR32089">
    <property type="entry name" value="METHYL-ACCEPTING CHEMOTAXIS PROTEIN MCPB"/>
    <property type="match status" value="1"/>
</dbReference>
<dbReference type="EMBL" id="FMSV02000505">
    <property type="protein sequence ID" value="SEH06806.1"/>
    <property type="molecule type" value="Genomic_DNA"/>
</dbReference>
<dbReference type="Gene3D" id="6.10.340.10">
    <property type="match status" value="1"/>
</dbReference>
<keyword evidence="1" id="KW-0812">Transmembrane</keyword>
<evidence type="ECO:0000313" key="5">
    <source>
        <dbReference type="Proteomes" id="UP000236724"/>
    </source>
</evidence>
<evidence type="ECO:0000259" key="2">
    <source>
        <dbReference type="PROSITE" id="PS50885"/>
    </source>
</evidence>
<dbReference type="PANTHER" id="PTHR32089:SF112">
    <property type="entry name" value="LYSOZYME-LIKE PROTEIN-RELATED"/>
    <property type="match status" value="1"/>
</dbReference>
<organism evidence="4 5">
    <name type="scientific">Candidatus Venteria ishoeyi</name>
    <dbReference type="NCBI Taxonomy" id="1899563"/>
    <lineage>
        <taxon>Bacteria</taxon>
        <taxon>Pseudomonadati</taxon>
        <taxon>Pseudomonadota</taxon>
        <taxon>Gammaproteobacteria</taxon>
        <taxon>Thiotrichales</taxon>
        <taxon>Thiotrichaceae</taxon>
        <taxon>Venteria</taxon>
    </lineage>
</organism>
<dbReference type="Pfam" id="PF00672">
    <property type="entry name" value="HAMP"/>
    <property type="match status" value="1"/>
</dbReference>
<dbReference type="Proteomes" id="UP000236724">
    <property type="component" value="Unassembled WGS sequence"/>
</dbReference>
<keyword evidence="1" id="KW-1133">Transmembrane helix</keyword>
<dbReference type="SMART" id="SM00304">
    <property type="entry name" value="HAMP"/>
    <property type="match status" value="1"/>
</dbReference>
<feature type="domain" description="HAMP" evidence="2">
    <location>
        <begin position="92"/>
        <end position="144"/>
    </location>
</feature>